<reference evidence="8 9" key="1">
    <citation type="journal article" date="2024" name="Nat. Commun.">
        <title>Phylogenomics reveals the evolutionary origins of lichenization in chlorophyte algae.</title>
        <authorList>
            <person name="Puginier C."/>
            <person name="Libourel C."/>
            <person name="Otte J."/>
            <person name="Skaloud P."/>
            <person name="Haon M."/>
            <person name="Grisel S."/>
            <person name="Petersen M."/>
            <person name="Berrin J.G."/>
            <person name="Delaux P.M."/>
            <person name="Dal Grande F."/>
            <person name="Keller J."/>
        </authorList>
    </citation>
    <scope>NUCLEOTIDE SEQUENCE [LARGE SCALE GENOMIC DNA]</scope>
    <source>
        <strain evidence="8 9">SAG 2036</strain>
    </source>
</reference>
<dbReference type="GO" id="GO:0004364">
    <property type="term" value="F:glutathione transferase activity"/>
    <property type="evidence" value="ECO:0007669"/>
    <property type="project" value="UniProtKB-EC"/>
</dbReference>
<evidence type="ECO:0000256" key="4">
    <source>
        <dbReference type="ARBA" id="ARBA00047960"/>
    </source>
</evidence>
<gene>
    <name evidence="8" type="ORF">WJX73_005925</name>
</gene>
<comment type="caution">
    <text evidence="8">The sequence shown here is derived from an EMBL/GenBank/DDBJ whole genome shotgun (WGS) entry which is preliminary data.</text>
</comment>
<dbReference type="PANTHER" id="PTHR44051:SF9">
    <property type="entry name" value="GLUTATHIONE S-TRANSFERASE 1"/>
    <property type="match status" value="1"/>
</dbReference>
<dbReference type="Pfam" id="PF00043">
    <property type="entry name" value="GST_C"/>
    <property type="match status" value="1"/>
</dbReference>
<evidence type="ECO:0000256" key="2">
    <source>
        <dbReference type="ARBA" id="ARBA00012452"/>
    </source>
</evidence>
<dbReference type="PANTHER" id="PTHR44051">
    <property type="entry name" value="GLUTATHIONE S-TRANSFERASE-RELATED"/>
    <property type="match status" value="1"/>
</dbReference>
<dbReference type="SFLD" id="SFLDG00358">
    <property type="entry name" value="Main_(cytGST)"/>
    <property type="match status" value="1"/>
</dbReference>
<dbReference type="Gene3D" id="3.40.30.10">
    <property type="entry name" value="Glutaredoxin"/>
    <property type="match status" value="1"/>
</dbReference>
<dbReference type="AlphaFoldDB" id="A0AAW1PBZ5"/>
<dbReference type="Gene3D" id="1.20.1050.10">
    <property type="match status" value="1"/>
</dbReference>
<dbReference type="GO" id="GO:0005737">
    <property type="term" value="C:cytoplasm"/>
    <property type="evidence" value="ECO:0007669"/>
    <property type="project" value="UniProtKB-ARBA"/>
</dbReference>
<name>A0AAW1PBZ5_9CHLO</name>
<evidence type="ECO:0000256" key="1">
    <source>
        <dbReference type="ARBA" id="ARBA00007409"/>
    </source>
</evidence>
<evidence type="ECO:0000259" key="7">
    <source>
        <dbReference type="PROSITE" id="PS50405"/>
    </source>
</evidence>
<proteinExistence type="inferred from homology"/>
<dbReference type="SUPFAM" id="SSF52833">
    <property type="entry name" value="Thioredoxin-like"/>
    <property type="match status" value="1"/>
</dbReference>
<feature type="domain" description="GST N-terminal" evidence="6">
    <location>
        <begin position="1"/>
        <end position="82"/>
    </location>
</feature>
<accession>A0AAW1PBZ5</accession>
<dbReference type="Pfam" id="PF02798">
    <property type="entry name" value="GST_N"/>
    <property type="match status" value="1"/>
</dbReference>
<dbReference type="InterPro" id="IPR004045">
    <property type="entry name" value="Glutathione_S-Trfase_N"/>
</dbReference>
<evidence type="ECO:0000259" key="6">
    <source>
        <dbReference type="PROSITE" id="PS50404"/>
    </source>
</evidence>
<protein>
    <recommendedName>
        <fullName evidence="2">glutathione transferase</fullName>
        <ecNumber evidence="2">2.5.1.18</ecNumber>
    </recommendedName>
</protein>
<evidence type="ECO:0000256" key="5">
    <source>
        <dbReference type="RuleBase" id="RU003494"/>
    </source>
</evidence>
<dbReference type="PROSITE" id="PS50405">
    <property type="entry name" value="GST_CTER"/>
    <property type="match status" value="1"/>
</dbReference>
<dbReference type="EC" id="2.5.1.18" evidence="2"/>
<comment type="similarity">
    <text evidence="1 5">Belongs to the GST superfamily.</text>
</comment>
<evidence type="ECO:0000313" key="9">
    <source>
        <dbReference type="Proteomes" id="UP001465755"/>
    </source>
</evidence>
<dbReference type="Proteomes" id="UP001465755">
    <property type="component" value="Unassembled WGS sequence"/>
</dbReference>
<dbReference type="EMBL" id="JALJOQ010000031">
    <property type="protein sequence ID" value="KAK9807355.1"/>
    <property type="molecule type" value="Genomic_DNA"/>
</dbReference>
<comment type="catalytic activity">
    <reaction evidence="4">
        <text>RX + glutathione = an S-substituted glutathione + a halide anion + H(+)</text>
        <dbReference type="Rhea" id="RHEA:16437"/>
        <dbReference type="ChEBI" id="CHEBI:15378"/>
        <dbReference type="ChEBI" id="CHEBI:16042"/>
        <dbReference type="ChEBI" id="CHEBI:17792"/>
        <dbReference type="ChEBI" id="CHEBI:57925"/>
        <dbReference type="ChEBI" id="CHEBI:90779"/>
        <dbReference type="EC" id="2.5.1.18"/>
    </reaction>
</comment>
<keyword evidence="9" id="KW-1185">Reference proteome</keyword>
<sequence>MTVTVHHLDNSRSQRIIWLLEELEVQYEIKKYKRNPETFLAQDDLTKLHPMGKLPVITDDGFTIAESGAIVEYLVSQYGNGRLKPKDKKDWVQYVFWLHHAEGSAMLPMMERFHVRGSLPPEVADKMVSSFLQPELEKELDFVEGQLSKSDYLAGDTFSACDIHMTFVLQLAEVVEKSFAPKRPNLAAFMERVQSRPAYKRAIEKGDMRYELSDFSKGFY</sequence>
<dbReference type="InterPro" id="IPR036282">
    <property type="entry name" value="Glutathione-S-Trfase_C_sf"/>
</dbReference>
<dbReference type="CDD" id="cd03046">
    <property type="entry name" value="GST_N_GTT1_like"/>
    <property type="match status" value="1"/>
</dbReference>
<dbReference type="SFLD" id="SFLDS00019">
    <property type="entry name" value="Glutathione_Transferase_(cytos"/>
    <property type="match status" value="1"/>
</dbReference>
<organism evidence="8 9">
    <name type="scientific">Symbiochloris irregularis</name>
    <dbReference type="NCBI Taxonomy" id="706552"/>
    <lineage>
        <taxon>Eukaryota</taxon>
        <taxon>Viridiplantae</taxon>
        <taxon>Chlorophyta</taxon>
        <taxon>core chlorophytes</taxon>
        <taxon>Trebouxiophyceae</taxon>
        <taxon>Trebouxiales</taxon>
        <taxon>Trebouxiaceae</taxon>
        <taxon>Symbiochloris</taxon>
    </lineage>
</organism>
<feature type="domain" description="GST C-terminal" evidence="7">
    <location>
        <begin position="87"/>
        <end position="212"/>
    </location>
</feature>
<dbReference type="InterPro" id="IPR040079">
    <property type="entry name" value="Glutathione_S-Trfase"/>
</dbReference>
<dbReference type="InterPro" id="IPR010987">
    <property type="entry name" value="Glutathione-S-Trfase_C-like"/>
</dbReference>
<dbReference type="FunFam" id="3.40.30.10:FF:000156">
    <property type="entry name" value="Glutathione S-transferase 1"/>
    <property type="match status" value="1"/>
</dbReference>
<evidence type="ECO:0000256" key="3">
    <source>
        <dbReference type="ARBA" id="ARBA00022679"/>
    </source>
</evidence>
<dbReference type="PROSITE" id="PS50404">
    <property type="entry name" value="GST_NTER"/>
    <property type="match status" value="1"/>
</dbReference>
<dbReference type="InterPro" id="IPR004046">
    <property type="entry name" value="GST_C"/>
</dbReference>
<dbReference type="GO" id="GO:0004601">
    <property type="term" value="F:peroxidase activity"/>
    <property type="evidence" value="ECO:0007669"/>
    <property type="project" value="UniProtKB-ARBA"/>
</dbReference>
<keyword evidence="3" id="KW-0808">Transferase</keyword>
<dbReference type="InterPro" id="IPR036249">
    <property type="entry name" value="Thioredoxin-like_sf"/>
</dbReference>
<dbReference type="SFLD" id="SFLDG01150">
    <property type="entry name" value="Main.1:_Beta-like"/>
    <property type="match status" value="1"/>
</dbReference>
<dbReference type="SUPFAM" id="SSF47616">
    <property type="entry name" value="GST C-terminal domain-like"/>
    <property type="match status" value="1"/>
</dbReference>
<evidence type="ECO:0000313" key="8">
    <source>
        <dbReference type="EMBL" id="KAK9807355.1"/>
    </source>
</evidence>